<keyword evidence="9 13" id="KW-1133">Transmembrane helix</keyword>
<evidence type="ECO:0000256" key="4">
    <source>
        <dbReference type="ARBA" id="ARBA00020268"/>
    </source>
</evidence>
<feature type="transmembrane region" description="Helical" evidence="13">
    <location>
        <begin position="93"/>
        <end position="110"/>
    </location>
</feature>
<dbReference type="AlphaFoldDB" id="A0A0D8ZRJ2"/>
<protein>
    <recommendedName>
        <fullName evidence="4">Probable multidrug resistance protein NorM</fullName>
    </recommendedName>
    <alternativeName>
        <fullName evidence="12">Multidrug-efflux transporter</fullName>
    </alternativeName>
</protein>
<proteinExistence type="inferred from homology"/>
<dbReference type="PIRSF" id="PIRSF006603">
    <property type="entry name" value="DinF"/>
    <property type="match status" value="1"/>
</dbReference>
<dbReference type="STRING" id="1618023.UH38_21480"/>
<evidence type="ECO:0000313" key="14">
    <source>
        <dbReference type="EMBL" id="KJH69811.1"/>
    </source>
</evidence>
<evidence type="ECO:0000256" key="13">
    <source>
        <dbReference type="SAM" id="Phobius"/>
    </source>
</evidence>
<dbReference type="GO" id="GO:0015297">
    <property type="term" value="F:antiporter activity"/>
    <property type="evidence" value="ECO:0007669"/>
    <property type="project" value="UniProtKB-KW"/>
</dbReference>
<evidence type="ECO:0000256" key="1">
    <source>
        <dbReference type="ARBA" id="ARBA00003408"/>
    </source>
</evidence>
<evidence type="ECO:0000256" key="11">
    <source>
        <dbReference type="ARBA" id="ARBA00023136"/>
    </source>
</evidence>
<evidence type="ECO:0000256" key="2">
    <source>
        <dbReference type="ARBA" id="ARBA00004651"/>
    </source>
</evidence>
<evidence type="ECO:0000256" key="12">
    <source>
        <dbReference type="ARBA" id="ARBA00031636"/>
    </source>
</evidence>
<feature type="transmembrane region" description="Helical" evidence="13">
    <location>
        <begin position="122"/>
        <end position="146"/>
    </location>
</feature>
<keyword evidence="7" id="KW-1003">Cell membrane</keyword>
<dbReference type="EMBL" id="JYON01000033">
    <property type="protein sequence ID" value="KJH69811.1"/>
    <property type="molecule type" value="Genomic_DNA"/>
</dbReference>
<dbReference type="GO" id="GO:0005886">
    <property type="term" value="C:plasma membrane"/>
    <property type="evidence" value="ECO:0007669"/>
    <property type="project" value="UniProtKB-SubCell"/>
</dbReference>
<feature type="transmembrane region" description="Helical" evidence="13">
    <location>
        <begin position="158"/>
        <end position="180"/>
    </location>
</feature>
<keyword evidence="11 13" id="KW-0472">Membrane</keyword>
<evidence type="ECO:0000256" key="6">
    <source>
        <dbReference type="ARBA" id="ARBA00022449"/>
    </source>
</evidence>
<evidence type="ECO:0000313" key="15">
    <source>
        <dbReference type="Proteomes" id="UP000032452"/>
    </source>
</evidence>
<keyword evidence="6" id="KW-0050">Antiport</keyword>
<organism evidence="14 15">
    <name type="scientific">Aliterella atlantica CENA595</name>
    <dbReference type="NCBI Taxonomy" id="1618023"/>
    <lineage>
        <taxon>Bacteria</taxon>
        <taxon>Bacillati</taxon>
        <taxon>Cyanobacteriota</taxon>
        <taxon>Cyanophyceae</taxon>
        <taxon>Chroococcidiopsidales</taxon>
        <taxon>Aliterellaceae</taxon>
        <taxon>Aliterella</taxon>
    </lineage>
</organism>
<accession>A0A0D8ZRJ2</accession>
<dbReference type="Proteomes" id="UP000032452">
    <property type="component" value="Unassembled WGS sequence"/>
</dbReference>
<dbReference type="PANTHER" id="PTHR43298">
    <property type="entry name" value="MULTIDRUG RESISTANCE PROTEIN NORM-RELATED"/>
    <property type="match status" value="1"/>
</dbReference>
<dbReference type="InterPro" id="IPR048279">
    <property type="entry name" value="MdtK-like"/>
</dbReference>
<feature type="transmembrane region" description="Helical" evidence="13">
    <location>
        <begin position="51"/>
        <end position="73"/>
    </location>
</feature>
<keyword evidence="8 13" id="KW-0812">Transmembrane</keyword>
<reference evidence="14 15" key="1">
    <citation type="submission" date="2015-02" db="EMBL/GenBank/DDBJ databases">
        <title>Draft genome of a novel marine cyanobacterium (Chroococcales) isolated from South Atlantic Ocean.</title>
        <authorList>
            <person name="Rigonato J."/>
            <person name="Alvarenga D.O."/>
            <person name="Branco L.H."/>
            <person name="Varani A.M."/>
            <person name="Brandini F.P."/>
            <person name="Fiore M.F."/>
        </authorList>
    </citation>
    <scope>NUCLEOTIDE SEQUENCE [LARGE SCALE GENOMIC DNA]</scope>
    <source>
        <strain evidence="14 15">CENA595</strain>
    </source>
</reference>
<feature type="transmembrane region" description="Helical" evidence="13">
    <location>
        <begin position="275"/>
        <end position="293"/>
    </location>
</feature>
<dbReference type="GO" id="GO:0042910">
    <property type="term" value="F:xenobiotic transmembrane transporter activity"/>
    <property type="evidence" value="ECO:0007669"/>
    <property type="project" value="InterPro"/>
</dbReference>
<gene>
    <name evidence="14" type="ORF">UH38_21480</name>
</gene>
<comment type="function">
    <text evidence="1">Multidrug efflux pump.</text>
</comment>
<comment type="caution">
    <text evidence="14">The sequence shown here is derived from an EMBL/GenBank/DDBJ whole genome shotgun (WGS) entry which is preliminary data.</text>
</comment>
<feature type="transmembrane region" description="Helical" evidence="13">
    <location>
        <begin position="313"/>
        <end position="334"/>
    </location>
</feature>
<keyword evidence="10" id="KW-0406">Ion transport</keyword>
<dbReference type="OrthoDB" id="9780160at2"/>
<sequence length="454" mass="48904">MHSPISTEIKESLHLTIPLASAQIAQAATGFVDTVMMGWLGQETLAGGGIAATTFTTLLVIATGIVIGVSPLIAEAYGAGNKLKIQQLTRQGIWLSLLLAIPGMLLLGQINRLMRFGLAENIVIIATTFLNTILWGFLPALMFAMFKSVVSSLSQPRVITLVVVIGTLFNAIGNYILGFGKLGFPALGVQGIAWASVLSNWLMLVLLIVYVCQDKQLKTYNFFEQLDGIDLKILRELVWLGVPIAISFAFEIGLFTTTTYLMGILGTDILAAHQIVFQTIAVIFMIPLGMSFATTIRVGQWMGQQNVAGAKRAAYVSMGMGGLFMTVMAIALLLFPRHIIALYLDIDNPENARAISLATSMLSIAAISQILDGVQTTAAGALRGLQDTRVPMLLSFLAFWGIGLTCGYLLGFRFGFGGVGLWWGQLIGVAVAAWLFVWRFLRVISSSRADAATS</sequence>
<comment type="similarity">
    <text evidence="3">Belongs to the multi antimicrobial extrusion (MATE) (TC 2.A.66.1) family.</text>
</comment>
<dbReference type="PATRIC" id="fig|1618023.3.peg.2601"/>
<evidence type="ECO:0000256" key="3">
    <source>
        <dbReference type="ARBA" id="ARBA00010199"/>
    </source>
</evidence>
<evidence type="ECO:0000256" key="5">
    <source>
        <dbReference type="ARBA" id="ARBA00022448"/>
    </source>
</evidence>
<dbReference type="RefSeq" id="WP_045056748.1">
    <property type="nucleotide sequence ID" value="NZ_CAWMDP010000030.1"/>
</dbReference>
<dbReference type="InterPro" id="IPR050222">
    <property type="entry name" value="MATE_MdtK"/>
</dbReference>
<evidence type="ECO:0000256" key="9">
    <source>
        <dbReference type="ARBA" id="ARBA00022989"/>
    </source>
</evidence>
<keyword evidence="15" id="KW-1185">Reference proteome</keyword>
<evidence type="ECO:0000256" key="8">
    <source>
        <dbReference type="ARBA" id="ARBA00022692"/>
    </source>
</evidence>
<dbReference type="NCBIfam" id="TIGR00797">
    <property type="entry name" value="matE"/>
    <property type="match status" value="1"/>
</dbReference>
<comment type="subcellular location">
    <subcellularLocation>
        <location evidence="2">Cell membrane</location>
        <topology evidence="2">Multi-pass membrane protein</topology>
    </subcellularLocation>
</comment>
<feature type="transmembrane region" description="Helical" evidence="13">
    <location>
        <begin position="192"/>
        <end position="212"/>
    </location>
</feature>
<feature type="transmembrane region" description="Helical" evidence="13">
    <location>
        <begin position="392"/>
        <end position="410"/>
    </location>
</feature>
<dbReference type="InterPro" id="IPR002528">
    <property type="entry name" value="MATE_fam"/>
</dbReference>
<feature type="transmembrane region" description="Helical" evidence="13">
    <location>
        <begin position="422"/>
        <end position="441"/>
    </location>
</feature>
<dbReference type="GO" id="GO:0006811">
    <property type="term" value="P:monoatomic ion transport"/>
    <property type="evidence" value="ECO:0007669"/>
    <property type="project" value="UniProtKB-KW"/>
</dbReference>
<dbReference type="Pfam" id="PF01554">
    <property type="entry name" value="MatE"/>
    <property type="match status" value="2"/>
</dbReference>
<keyword evidence="5" id="KW-0813">Transport</keyword>
<evidence type="ECO:0000256" key="10">
    <source>
        <dbReference type="ARBA" id="ARBA00023065"/>
    </source>
</evidence>
<name>A0A0D8ZRJ2_9CYAN</name>
<dbReference type="CDD" id="cd13131">
    <property type="entry name" value="MATE_NorM_like"/>
    <property type="match status" value="1"/>
</dbReference>
<evidence type="ECO:0000256" key="7">
    <source>
        <dbReference type="ARBA" id="ARBA00022475"/>
    </source>
</evidence>
<dbReference type="PANTHER" id="PTHR43298:SF2">
    <property type="entry name" value="FMN_FAD EXPORTER YEEO-RELATED"/>
    <property type="match status" value="1"/>
</dbReference>
<feature type="transmembrane region" description="Helical" evidence="13">
    <location>
        <begin position="233"/>
        <end position="255"/>
    </location>
</feature>